<evidence type="ECO:0000256" key="2">
    <source>
        <dbReference type="ARBA" id="ARBA00022475"/>
    </source>
</evidence>
<keyword evidence="7" id="KW-0732">Signal</keyword>
<sequence length="167" mass="17130">MARAKAPILILALMLATAPAVRAQDAAPDSKTARPTLASKRARTSFAPVSQSWWLGTAFMILVLGVAGAVCIAAKHQGAGNSPVKLQVVGRVALPPKHAVFAVKAGGRTLLIGTGPQGAPSLLGELEDDEPDATTSTLARVDAAAPLASRRPIPAPGRFDVRIGDES</sequence>
<evidence type="ECO:0000313" key="9">
    <source>
        <dbReference type="Proteomes" id="UP001216907"/>
    </source>
</evidence>
<evidence type="ECO:0000256" key="3">
    <source>
        <dbReference type="ARBA" id="ARBA00022692"/>
    </source>
</evidence>
<dbReference type="Proteomes" id="UP001216907">
    <property type="component" value="Unassembled WGS sequence"/>
</dbReference>
<dbReference type="RefSeq" id="WP_277858878.1">
    <property type="nucleotide sequence ID" value="NZ_JARRAG010000001.1"/>
</dbReference>
<keyword evidence="4 6" id="KW-1133">Transmembrane helix</keyword>
<name>A0ABT6F4M9_9BACT</name>
<keyword evidence="8" id="KW-0282">Flagellum</keyword>
<evidence type="ECO:0000256" key="7">
    <source>
        <dbReference type="SAM" id="SignalP"/>
    </source>
</evidence>
<evidence type="ECO:0000256" key="6">
    <source>
        <dbReference type="SAM" id="Phobius"/>
    </source>
</evidence>
<comment type="subcellular location">
    <subcellularLocation>
        <location evidence="1">Cell membrane</location>
    </subcellularLocation>
</comment>
<dbReference type="Pfam" id="PF04347">
    <property type="entry name" value="FliO"/>
    <property type="match status" value="1"/>
</dbReference>
<evidence type="ECO:0000313" key="8">
    <source>
        <dbReference type="EMBL" id="MDG3002514.1"/>
    </source>
</evidence>
<comment type="caution">
    <text evidence="8">The sequence shown here is derived from an EMBL/GenBank/DDBJ whole genome shotgun (WGS) entry which is preliminary data.</text>
</comment>
<feature type="chain" id="PRO_5047020147" evidence="7">
    <location>
        <begin position="24"/>
        <end position="167"/>
    </location>
</feature>
<keyword evidence="2" id="KW-1003">Cell membrane</keyword>
<protein>
    <submittedName>
        <fullName evidence="8">Flagellar biosynthetic protein FliO</fullName>
    </submittedName>
</protein>
<keyword evidence="8" id="KW-0966">Cell projection</keyword>
<gene>
    <name evidence="8" type="ORF">PZE19_01830</name>
</gene>
<proteinExistence type="predicted"/>
<keyword evidence="3 6" id="KW-0812">Transmembrane</keyword>
<feature type="transmembrane region" description="Helical" evidence="6">
    <location>
        <begin position="53"/>
        <end position="74"/>
    </location>
</feature>
<accession>A0ABT6F4M9</accession>
<keyword evidence="8" id="KW-0969">Cilium</keyword>
<reference evidence="8 9" key="1">
    <citation type="submission" date="2023-03" db="EMBL/GenBank/DDBJ databases">
        <title>Paludisphaera mucosa sp. nov. a novel planctomycete from northern fen.</title>
        <authorList>
            <person name="Ivanova A."/>
        </authorList>
    </citation>
    <scope>NUCLEOTIDE SEQUENCE [LARGE SCALE GENOMIC DNA]</scope>
    <source>
        <strain evidence="8 9">Pla2</strain>
    </source>
</reference>
<keyword evidence="5 6" id="KW-0472">Membrane</keyword>
<dbReference type="InterPro" id="IPR022781">
    <property type="entry name" value="Flagellar_biosynth_FliO"/>
</dbReference>
<evidence type="ECO:0000256" key="5">
    <source>
        <dbReference type="ARBA" id="ARBA00023136"/>
    </source>
</evidence>
<evidence type="ECO:0000256" key="1">
    <source>
        <dbReference type="ARBA" id="ARBA00004236"/>
    </source>
</evidence>
<dbReference type="EMBL" id="JARRAG010000001">
    <property type="protein sequence ID" value="MDG3002514.1"/>
    <property type="molecule type" value="Genomic_DNA"/>
</dbReference>
<organism evidence="8 9">
    <name type="scientific">Paludisphaera mucosa</name>
    <dbReference type="NCBI Taxonomy" id="3030827"/>
    <lineage>
        <taxon>Bacteria</taxon>
        <taxon>Pseudomonadati</taxon>
        <taxon>Planctomycetota</taxon>
        <taxon>Planctomycetia</taxon>
        <taxon>Isosphaerales</taxon>
        <taxon>Isosphaeraceae</taxon>
        <taxon>Paludisphaera</taxon>
    </lineage>
</organism>
<evidence type="ECO:0000256" key="4">
    <source>
        <dbReference type="ARBA" id="ARBA00022989"/>
    </source>
</evidence>
<keyword evidence="9" id="KW-1185">Reference proteome</keyword>
<feature type="signal peptide" evidence="7">
    <location>
        <begin position="1"/>
        <end position="23"/>
    </location>
</feature>